<evidence type="ECO:0000313" key="1">
    <source>
        <dbReference type="EMBL" id="DAE14090.1"/>
    </source>
</evidence>
<name>A0A8S5Q4T4_9CAUD</name>
<protein>
    <submittedName>
        <fullName evidence="1">Spore cortex-lytic enzyme, lytic transglycosylase</fullName>
    </submittedName>
</protein>
<dbReference type="InterPro" id="IPR042047">
    <property type="entry name" value="SleB_dom1"/>
</dbReference>
<reference evidence="1" key="1">
    <citation type="journal article" date="2021" name="Proc. Natl. Acad. Sci. U.S.A.">
        <title>A Catalog of Tens of Thousands of Viruses from Human Metagenomes Reveals Hidden Associations with Chronic Diseases.</title>
        <authorList>
            <person name="Tisza M.J."/>
            <person name="Buck C.B."/>
        </authorList>
    </citation>
    <scope>NUCLEOTIDE SEQUENCE</scope>
    <source>
        <strain evidence="1">Ctlwr10</strain>
    </source>
</reference>
<dbReference type="Gene3D" id="1.10.10.2520">
    <property type="entry name" value="Cell wall hydrolase SleB, domain 1"/>
    <property type="match status" value="1"/>
</dbReference>
<proteinExistence type="predicted"/>
<organism evidence="1">
    <name type="scientific">Caudovirales sp. ctlwr10</name>
    <dbReference type="NCBI Taxonomy" id="2825771"/>
    <lineage>
        <taxon>Viruses</taxon>
        <taxon>Duplodnaviria</taxon>
        <taxon>Heunggongvirae</taxon>
        <taxon>Uroviricota</taxon>
        <taxon>Caudoviricetes</taxon>
    </lineage>
</organism>
<sequence>MKRWARRNLPTVVLLAALILLAALVLAIAMPRETENTPVVSAAISPTFDEAAYQSRLEVEAYAEVEHETADIPGTYDLPEPPQEADSEPCGKGGFVDAQDKRDLEFLAITCYTEAGGDNCCDLCRYRVCDVPLMRRADPRYPDTLEGVLTQPKQYGTFSETGVVWPARASEPGEAHAVARAWAVAEDVLSGNHSDLWGKGCIFQAEFPQGNDPDSRIYCEQCGMWYCKG</sequence>
<dbReference type="EMBL" id="BK015575">
    <property type="protein sequence ID" value="DAE14090.1"/>
    <property type="molecule type" value="Genomic_DNA"/>
</dbReference>
<accession>A0A8S5Q4T4</accession>